<evidence type="ECO:0000313" key="2">
    <source>
        <dbReference type="EMBL" id="CBX31891.1"/>
    </source>
</evidence>
<gene>
    <name evidence="2" type="ORF">N47_O13100</name>
</gene>
<organism evidence="2">
    <name type="scientific">uncultured Desulfobacterium sp</name>
    <dbReference type="NCBI Taxonomy" id="201089"/>
    <lineage>
        <taxon>Bacteria</taxon>
        <taxon>Pseudomonadati</taxon>
        <taxon>Thermodesulfobacteriota</taxon>
        <taxon>Desulfobacteria</taxon>
        <taxon>Desulfobacterales</taxon>
        <taxon>Desulfobacteriaceae</taxon>
        <taxon>Desulfobacterium</taxon>
        <taxon>environmental samples</taxon>
    </lineage>
</organism>
<name>E1YMU7_9BACT</name>
<protein>
    <recommendedName>
        <fullName evidence="1">Abortive phage infection protein C-terminal domain-containing protein</fullName>
    </recommendedName>
</protein>
<reference evidence="2" key="1">
    <citation type="journal article" date="2011" name="Environ. Microbiol.">
        <title>Genomic insights into the metabolic potential of the polycyclic aromatic hydrocarbon degrading sulfate-reducing Deltaproteobacterium N47.</title>
        <authorList>
            <person name="Bergmann F."/>
            <person name="Selesi D."/>
            <person name="Weinmaier T."/>
            <person name="Tischler P."/>
            <person name="Rattei T."/>
            <person name="Meckenstock R.U."/>
        </authorList>
    </citation>
    <scope>NUCLEOTIDE SEQUENCE</scope>
</reference>
<dbReference type="InterPro" id="IPR018891">
    <property type="entry name" value="AIPR_C"/>
</dbReference>
<sequence length="499" mass="57177">MVGPVKMWLLTFRKFCRKEYPACQRLPVLINFASYLLVMPGEIIADLYDKYGERLLEQNVRTFLQFRGKVNKGIRNTIKNEPEMFFAYNNGLTATAENVQTDILHGRIQSVTNFQIVNGGQTTASIFTATKKNKAELSKVYIQVKLTVISPEQAETVVPRISEYANTQNKVSAADFFSNHPFHLRMEEISRRLWAPSPQGGLRETHWFYERARGQYANAQANLTQAQTKEFLSKNPRSQMFTKTDLAKFEYSLNMQPHIVSLGAQKNFAKFANEIGQNWEKNEKQFNELYFQNIIAKAILFHFLDKSIMKQSWYGGYKANIVTYSLAKLARMVSETGKNLDLTQIWKSQKLSIALETQLMAIAELVNEHIQNTPEGITNVTEWCKKELCWKKLQELSIPLNHDLVAGLLDNDVINSQEKSAEKVQKTDDGIFAQKYVIEKGAEYWKQVARYGMEGAFLSPKEMSIIGIACEIPNKIPSEKQSEIVVKIEEKLKNEGFFV</sequence>
<accession>E1YMU7</accession>
<dbReference type="Pfam" id="PF10592">
    <property type="entry name" value="AIPR"/>
    <property type="match status" value="1"/>
</dbReference>
<evidence type="ECO:0000259" key="1">
    <source>
        <dbReference type="Pfam" id="PF10592"/>
    </source>
</evidence>
<dbReference type="EMBL" id="FR695880">
    <property type="protein sequence ID" value="CBX31891.1"/>
    <property type="molecule type" value="Genomic_DNA"/>
</dbReference>
<proteinExistence type="predicted"/>
<feature type="domain" description="Abortive phage infection protein C-terminal" evidence="1">
    <location>
        <begin position="56"/>
        <end position="374"/>
    </location>
</feature>
<dbReference type="AlphaFoldDB" id="E1YMU7"/>